<name>A0A1E3LZB6_9SPHN</name>
<gene>
    <name evidence="2" type="ORF">BFL28_13770</name>
</gene>
<dbReference type="Gene3D" id="3.10.180.10">
    <property type="entry name" value="2,3-Dihydroxybiphenyl 1,2-Dioxygenase, domain 1"/>
    <property type="match status" value="1"/>
</dbReference>
<sequence>MAFSHVGFFVTDMEIMADFYSRVMGFFITDQGTLNGKAITFLSRDPREHHQIVLVAGRDPDSQLNINQISFRVRSLGELKAFYARLVGAGAKGMEPVIHGNSWSIYFHDPEGNRIEAFADTDWYISQPFKEPLDLTLPEAEIRDFTREYCRTRAGFKPIAQWHAEMEAMMAAGHPSRA</sequence>
<comment type="caution">
    <text evidence="2">The sequence shown here is derived from an EMBL/GenBank/DDBJ whole genome shotgun (WGS) entry which is preliminary data.</text>
</comment>
<reference evidence="2 3" key="1">
    <citation type="submission" date="2016-08" db="EMBL/GenBank/DDBJ databases">
        <title>Draft genome of the agarase producing Sphingomonas sp. MCT13.</title>
        <authorList>
            <person name="D'Andrea M.M."/>
            <person name="Rossolini G.M."/>
            <person name="Thaller M.C."/>
        </authorList>
    </citation>
    <scope>NUCLEOTIDE SEQUENCE [LARGE SCALE GENOMIC DNA]</scope>
    <source>
        <strain evidence="2 3">MCT13</strain>
    </source>
</reference>
<proteinExistence type="predicted"/>
<dbReference type="OrthoDB" id="9803142at2"/>
<evidence type="ECO:0000313" key="2">
    <source>
        <dbReference type="EMBL" id="ODP38445.1"/>
    </source>
</evidence>
<protein>
    <recommendedName>
        <fullName evidence="1">VOC domain-containing protein</fullName>
    </recommendedName>
</protein>
<dbReference type="InterPro" id="IPR051332">
    <property type="entry name" value="Fosfomycin_Res_Enzymes"/>
</dbReference>
<feature type="domain" description="VOC" evidence="1">
    <location>
        <begin position="2"/>
        <end position="120"/>
    </location>
</feature>
<dbReference type="PROSITE" id="PS51819">
    <property type="entry name" value="VOC"/>
    <property type="match status" value="1"/>
</dbReference>
<organism evidence="2 3">
    <name type="scientific">Sphingomonas turrisvirgatae</name>
    <dbReference type="NCBI Taxonomy" id="1888892"/>
    <lineage>
        <taxon>Bacteria</taxon>
        <taxon>Pseudomonadati</taxon>
        <taxon>Pseudomonadota</taxon>
        <taxon>Alphaproteobacteria</taxon>
        <taxon>Sphingomonadales</taxon>
        <taxon>Sphingomonadaceae</taxon>
        <taxon>Sphingomonas</taxon>
    </lineage>
</organism>
<dbReference type="AlphaFoldDB" id="A0A1E3LZB6"/>
<dbReference type="Pfam" id="PF00903">
    <property type="entry name" value="Glyoxalase"/>
    <property type="match status" value="1"/>
</dbReference>
<evidence type="ECO:0000259" key="1">
    <source>
        <dbReference type="PROSITE" id="PS51819"/>
    </source>
</evidence>
<dbReference type="InterPro" id="IPR004360">
    <property type="entry name" value="Glyas_Fos-R_dOase_dom"/>
</dbReference>
<dbReference type="InterPro" id="IPR029068">
    <property type="entry name" value="Glyas_Bleomycin-R_OHBP_Dase"/>
</dbReference>
<accession>A0A1E3LZB6</accession>
<dbReference type="EMBL" id="MDDS01000014">
    <property type="protein sequence ID" value="ODP38445.1"/>
    <property type="molecule type" value="Genomic_DNA"/>
</dbReference>
<keyword evidence="3" id="KW-1185">Reference proteome</keyword>
<dbReference type="PANTHER" id="PTHR36113">
    <property type="entry name" value="LYASE, PUTATIVE-RELATED-RELATED"/>
    <property type="match status" value="1"/>
</dbReference>
<dbReference type="SUPFAM" id="SSF54593">
    <property type="entry name" value="Glyoxalase/Bleomycin resistance protein/Dihydroxybiphenyl dioxygenase"/>
    <property type="match status" value="1"/>
</dbReference>
<evidence type="ECO:0000313" key="3">
    <source>
        <dbReference type="Proteomes" id="UP000094487"/>
    </source>
</evidence>
<dbReference type="PANTHER" id="PTHR36113:SF3">
    <property type="entry name" value="SLL5075 PROTEIN"/>
    <property type="match status" value="1"/>
</dbReference>
<dbReference type="Proteomes" id="UP000094487">
    <property type="component" value="Unassembled WGS sequence"/>
</dbReference>
<dbReference type="InterPro" id="IPR037523">
    <property type="entry name" value="VOC_core"/>
</dbReference>
<dbReference type="STRING" id="1888892.BFL28_13770"/>